<dbReference type="STRING" id="946077.W5A_07602"/>
<keyword evidence="1" id="KW-1133">Transmembrane helix</keyword>
<feature type="domain" description="ABC-type uncharacterised transport system" evidence="2">
    <location>
        <begin position="190"/>
        <end position="494"/>
    </location>
</feature>
<protein>
    <submittedName>
        <fullName evidence="4">Gliding-motility associated ABC transporter substrate-binding component GldG</fullName>
    </submittedName>
</protein>
<evidence type="ECO:0000313" key="5">
    <source>
        <dbReference type="Proteomes" id="UP000005938"/>
    </source>
</evidence>
<dbReference type="InterPro" id="IPR055396">
    <property type="entry name" value="DUF7088"/>
</dbReference>
<feature type="domain" description="DUF7088" evidence="3">
    <location>
        <begin position="37"/>
        <end position="143"/>
    </location>
</feature>
<name>I0WF87_9FLAO</name>
<evidence type="ECO:0000259" key="2">
    <source>
        <dbReference type="Pfam" id="PF09822"/>
    </source>
</evidence>
<keyword evidence="1" id="KW-0812">Transmembrane</keyword>
<dbReference type="eggNOG" id="COG3225">
    <property type="taxonomic scope" value="Bacteria"/>
</dbReference>
<dbReference type="AlphaFoldDB" id="I0WF87"/>
<organism evidence="4 5">
    <name type="scientific">Imtechella halotolerans K1</name>
    <dbReference type="NCBI Taxonomy" id="946077"/>
    <lineage>
        <taxon>Bacteria</taxon>
        <taxon>Pseudomonadati</taxon>
        <taxon>Bacteroidota</taxon>
        <taxon>Flavobacteriia</taxon>
        <taxon>Flavobacteriales</taxon>
        <taxon>Flavobacteriaceae</taxon>
        <taxon>Imtechella</taxon>
    </lineage>
</organism>
<dbReference type="OrthoDB" id="9777219at2"/>
<dbReference type="NCBIfam" id="TIGR03521">
    <property type="entry name" value="GldG"/>
    <property type="match status" value="1"/>
</dbReference>
<dbReference type="EMBL" id="AJJU01000008">
    <property type="protein sequence ID" value="EID75053.1"/>
    <property type="molecule type" value="Genomic_DNA"/>
</dbReference>
<feature type="transmembrane region" description="Helical" evidence="1">
    <location>
        <begin position="531"/>
        <end position="551"/>
    </location>
</feature>
<evidence type="ECO:0000313" key="4">
    <source>
        <dbReference type="EMBL" id="EID75053.1"/>
    </source>
</evidence>
<evidence type="ECO:0000259" key="3">
    <source>
        <dbReference type="Pfam" id="PF23357"/>
    </source>
</evidence>
<evidence type="ECO:0000256" key="1">
    <source>
        <dbReference type="SAM" id="Phobius"/>
    </source>
</evidence>
<dbReference type="InterPro" id="IPR019863">
    <property type="entry name" value="Motility-assoc_ABC-rel_GldG"/>
</dbReference>
<dbReference type="RefSeq" id="WP_008239106.1">
    <property type="nucleotide sequence ID" value="NZ_AJJU01000008.1"/>
</dbReference>
<feature type="transmembrane region" description="Helical" evidence="1">
    <location>
        <begin position="12"/>
        <end position="30"/>
    </location>
</feature>
<keyword evidence="5" id="KW-1185">Reference proteome</keyword>
<keyword evidence="1" id="KW-0472">Membrane</keyword>
<proteinExistence type="predicted"/>
<dbReference type="InterPro" id="IPR019196">
    <property type="entry name" value="ABC_transp_unknown"/>
</dbReference>
<dbReference type="Pfam" id="PF23357">
    <property type="entry name" value="DUF7088"/>
    <property type="match status" value="1"/>
</dbReference>
<comment type="caution">
    <text evidence="4">The sequence shown here is derived from an EMBL/GenBank/DDBJ whole genome shotgun (WGS) entry which is preliminary data.</text>
</comment>
<gene>
    <name evidence="4" type="ORF">W5A_07602</name>
</gene>
<sequence>MKEYLTYISPRIVIGLALVLIVNWISGIAYKRFDLTQDQRYTLSESTVLQLQSIEAPLYIDVLLEGNFPSEFKRLQLETLQLLEEYRAINKNIHFNFVNPLEDEAQPDEVIKNLFQMGLTPANVTVTEGTKTSEEVVFPWAIANYGERSVKVPLLKNKLGADSDQRILNSVQHLEYAFTDAIAKLLINEKQKIAVLKGNGQLEDIYIADFITQLRDYYHIAPFTLDSVATNPIKTAQQLNEFDLLLVAKPTQRFTDQEKQILDQFTMHGGKSLWLLDQVTIEMDSLYNQSGKTIAFPNDLNTNDMFFRYGIRMNPNLVNDLYCTQIVMAMGDGSQSQYNPVPWRYYPLVTPIEGHPITNNLDYLWLRFANSIDLLDNDIKKTVLFTSSPLSKTEGTPEEISLNSIYQQPDRESYKNGNLPLAVLLEGSFTSVFKNRVKPVQLPQIKEESIPTKMIVIADGDLIKNQVSQGRPLELGYDKWTNNFYGNKEFLRNCVNYLLDENGLINIRTKEIQLAFLDKEKVNTEKNHWKALNIGLPLVLLLLFGIVFSFIRRKKYVL</sequence>
<dbReference type="Pfam" id="PF09822">
    <property type="entry name" value="ABC_transp_aux"/>
    <property type="match status" value="1"/>
</dbReference>
<reference evidence="4 5" key="1">
    <citation type="journal article" date="2012" name="J. Bacteriol.">
        <title>Genome Sequence of the Halotolerant Bacterium Imtechella halotolerans K1T.</title>
        <authorList>
            <person name="Kumar S."/>
            <person name="Vikram S."/>
            <person name="Subramanian S."/>
            <person name="Raghava G.P."/>
            <person name="Pinnaka A.K."/>
        </authorList>
    </citation>
    <scope>NUCLEOTIDE SEQUENCE [LARGE SCALE GENOMIC DNA]</scope>
    <source>
        <strain evidence="4 5">K1</strain>
    </source>
</reference>
<dbReference type="Proteomes" id="UP000005938">
    <property type="component" value="Unassembled WGS sequence"/>
</dbReference>
<accession>I0WF87</accession>
<dbReference type="PATRIC" id="fig|946077.3.peg.1536"/>